<accession>A0A9Q1Q7A5</accession>
<gene>
    <name evidence="1" type="ORF">Cgig2_009611</name>
</gene>
<sequence>MARGGRHPTSSTSALELKGLGGISPISVHDIEIPSSSVPKQIQIPAGSYAALVDPDEGSMLRFIPVAEVNGIKCPQIESADVISETEYWQSVALCSVLGANPPLETSSERGTSIIASYSSGNPRGCRGVHTRAEQSQTFKIIPVLRYVGNPSFPLITRPAQHISSDPYKRLLSYLACTQSALLKLNRDRFADLRQQQAMARMALESIQLKAMAEPKFQARQHYSQIVSSMIALIRQQCKVDWLNYGDDCMRYFFAKAKQRKVDSYVYSIQDNHGNDQQGFGEVVGILQDYFKALLGPSTVTRPPINP</sequence>
<protein>
    <submittedName>
        <fullName evidence="1">Uncharacterized protein</fullName>
    </submittedName>
</protein>
<keyword evidence="2" id="KW-1185">Reference proteome</keyword>
<evidence type="ECO:0000313" key="1">
    <source>
        <dbReference type="EMBL" id="KAJ8431533.1"/>
    </source>
</evidence>
<organism evidence="1 2">
    <name type="scientific">Carnegiea gigantea</name>
    <dbReference type="NCBI Taxonomy" id="171969"/>
    <lineage>
        <taxon>Eukaryota</taxon>
        <taxon>Viridiplantae</taxon>
        <taxon>Streptophyta</taxon>
        <taxon>Embryophyta</taxon>
        <taxon>Tracheophyta</taxon>
        <taxon>Spermatophyta</taxon>
        <taxon>Magnoliopsida</taxon>
        <taxon>eudicotyledons</taxon>
        <taxon>Gunneridae</taxon>
        <taxon>Pentapetalae</taxon>
        <taxon>Caryophyllales</taxon>
        <taxon>Cactineae</taxon>
        <taxon>Cactaceae</taxon>
        <taxon>Cactoideae</taxon>
        <taxon>Echinocereeae</taxon>
        <taxon>Carnegiea</taxon>
    </lineage>
</organism>
<comment type="caution">
    <text evidence="1">The sequence shown here is derived from an EMBL/GenBank/DDBJ whole genome shotgun (WGS) entry which is preliminary data.</text>
</comment>
<dbReference type="Proteomes" id="UP001153076">
    <property type="component" value="Unassembled WGS sequence"/>
</dbReference>
<name>A0A9Q1Q7A5_9CARY</name>
<dbReference type="EMBL" id="JAKOGI010000682">
    <property type="protein sequence ID" value="KAJ8431533.1"/>
    <property type="molecule type" value="Genomic_DNA"/>
</dbReference>
<reference evidence="1" key="1">
    <citation type="submission" date="2022-04" db="EMBL/GenBank/DDBJ databases">
        <title>Carnegiea gigantea Genome sequencing and assembly v2.</title>
        <authorList>
            <person name="Copetti D."/>
            <person name="Sanderson M.J."/>
            <person name="Burquez A."/>
            <person name="Wojciechowski M.F."/>
        </authorList>
    </citation>
    <scope>NUCLEOTIDE SEQUENCE</scope>
    <source>
        <strain evidence="1">SGP5-SGP5p</strain>
        <tissue evidence="1">Aerial part</tissue>
    </source>
</reference>
<dbReference type="AlphaFoldDB" id="A0A9Q1Q7A5"/>
<evidence type="ECO:0000313" key="2">
    <source>
        <dbReference type="Proteomes" id="UP001153076"/>
    </source>
</evidence>
<proteinExistence type="predicted"/>